<protein>
    <submittedName>
        <fullName evidence="4">Aminomethyltransferase</fullName>
        <ecNumber evidence="4">2.1.2.10</ecNumber>
    </submittedName>
</protein>
<dbReference type="InterPro" id="IPR013977">
    <property type="entry name" value="GcvT_C"/>
</dbReference>
<dbReference type="EC" id="2.1.2.10" evidence="4"/>
<dbReference type="InterPro" id="IPR027266">
    <property type="entry name" value="TrmE/GcvT-like"/>
</dbReference>
<accession>A0A5S9RBI5</accession>
<dbReference type="Pfam" id="PF01571">
    <property type="entry name" value="GCV_T"/>
    <property type="match status" value="1"/>
</dbReference>
<dbReference type="InterPro" id="IPR028896">
    <property type="entry name" value="GcvT/YgfZ/DmdA"/>
</dbReference>
<dbReference type="PANTHER" id="PTHR43757:SF2">
    <property type="entry name" value="AMINOMETHYLTRANSFERASE, MITOCHONDRIAL"/>
    <property type="match status" value="1"/>
</dbReference>
<evidence type="ECO:0000313" key="4">
    <source>
        <dbReference type="EMBL" id="CAA0138391.1"/>
    </source>
</evidence>
<dbReference type="SUPFAM" id="SSF101790">
    <property type="entry name" value="Aminomethyltransferase beta-barrel domain"/>
    <property type="match status" value="1"/>
</dbReference>
<dbReference type="Gene3D" id="3.30.1360.120">
    <property type="entry name" value="Probable tRNA modification gtpase trme, domain 1"/>
    <property type="match status" value="1"/>
</dbReference>
<name>A0A5S9RBI5_MYCVN</name>
<dbReference type="GO" id="GO:0008168">
    <property type="term" value="F:methyltransferase activity"/>
    <property type="evidence" value="ECO:0007669"/>
    <property type="project" value="UniProtKB-KW"/>
</dbReference>
<keyword evidence="4" id="KW-0808">Transferase</keyword>
<dbReference type="InterPro" id="IPR029043">
    <property type="entry name" value="GcvT/YgfZ_C"/>
</dbReference>
<dbReference type="Pfam" id="PF09347">
    <property type="entry name" value="DUF1989"/>
    <property type="match status" value="1"/>
</dbReference>
<feature type="domain" description="DUF1989" evidence="3">
    <location>
        <begin position="166"/>
        <end position="334"/>
    </location>
</feature>
<dbReference type="InterPro" id="IPR018959">
    <property type="entry name" value="DUF1989"/>
</dbReference>
<keyword evidence="4" id="KW-0489">Methyltransferase</keyword>
<evidence type="ECO:0000259" key="1">
    <source>
        <dbReference type="Pfam" id="PF01571"/>
    </source>
</evidence>
<keyword evidence="5" id="KW-1185">Reference proteome</keyword>
<dbReference type="Pfam" id="PF08669">
    <property type="entry name" value="GCV_T_C"/>
    <property type="match status" value="1"/>
</dbReference>
<evidence type="ECO:0000313" key="5">
    <source>
        <dbReference type="Proteomes" id="UP000430146"/>
    </source>
</evidence>
<evidence type="ECO:0000259" key="3">
    <source>
        <dbReference type="Pfam" id="PF09347"/>
    </source>
</evidence>
<proteinExistence type="predicted"/>
<dbReference type="GO" id="GO:0032259">
    <property type="term" value="P:methylation"/>
    <property type="evidence" value="ECO:0007669"/>
    <property type="project" value="UniProtKB-KW"/>
</dbReference>
<dbReference type="OrthoDB" id="9772660at2"/>
<dbReference type="EMBL" id="CACSIP010000076">
    <property type="protein sequence ID" value="CAA0138391.1"/>
    <property type="molecule type" value="Genomic_DNA"/>
</dbReference>
<dbReference type="SUPFAM" id="SSF103025">
    <property type="entry name" value="Folate-binding domain"/>
    <property type="match status" value="1"/>
</dbReference>
<feature type="domain" description="Aminomethyltransferase C-terminal" evidence="2">
    <location>
        <begin position="674"/>
        <end position="755"/>
    </location>
</feature>
<evidence type="ECO:0000259" key="2">
    <source>
        <dbReference type="Pfam" id="PF08669"/>
    </source>
</evidence>
<gene>
    <name evidence="4" type="primary">gcvT_1</name>
    <name evidence="4" type="ORF">AELLOGFF_02475</name>
</gene>
<organism evidence="4 5">
    <name type="scientific">Mycolicibacterium vanbaalenii</name>
    <name type="common">Mycobacterium vanbaalenii</name>
    <dbReference type="NCBI Taxonomy" id="110539"/>
    <lineage>
        <taxon>Bacteria</taxon>
        <taxon>Bacillati</taxon>
        <taxon>Actinomycetota</taxon>
        <taxon>Actinomycetes</taxon>
        <taxon>Mycobacteriales</taxon>
        <taxon>Mycobacteriaceae</taxon>
        <taxon>Mycolicibacterium</taxon>
    </lineage>
</organism>
<dbReference type="GO" id="GO:0004047">
    <property type="term" value="F:aminomethyltransferase activity"/>
    <property type="evidence" value="ECO:0007669"/>
    <property type="project" value="UniProtKB-EC"/>
</dbReference>
<feature type="domain" description="GCVT N-terminal" evidence="1">
    <location>
        <begin position="391"/>
        <end position="653"/>
    </location>
</feature>
<dbReference type="Proteomes" id="UP000430146">
    <property type="component" value="Unassembled WGS sequence"/>
</dbReference>
<dbReference type="AlphaFoldDB" id="A0A5S9RBI5"/>
<dbReference type="InterPro" id="IPR006222">
    <property type="entry name" value="GCVT_N"/>
</dbReference>
<dbReference type="RefSeq" id="WP_159235546.1">
    <property type="nucleotide sequence ID" value="NZ_CACSIP010000076.1"/>
</dbReference>
<sequence>MVERFRVAPGSVTAVTVAGGDRLVVVDRHGRQPAELTVLAADPRAVVDARPDAAATVLRRLVAGPDENGYAAGRILTMLATHQIDQHDAAALRLFGDSSPAGARAGFTVDDDAVVLIAAPAVPMCLSGTDPNPPSEVLVEVHRADPSRPADPELPEPLAEPLWDMRIDAATASSYQVRAGQFVQIIDVAGRQCSDFLAFDADALGDGAECGLDATTTRTIAGAAYPRPGLFGRFYDNRARPLVEVVRDTVGRHDTFALACTAKYYADLGYPGHVNCTDNFNATLSRFGVAARPGWPALNLFYNTAFDAHHQLISDEPWSRAGDYVLLRACTDLVCASSACPDDIDPANGWTPTDIHVRVYDSTRRFSVAVGHRLTPDAEPVLTKPTAFASRTETLTKQFTEYRGYWLPTAFDNFGAHQEYWACRERVAVMDLSALRKFEVLGPDAETLLQTTLTRDIRRLARGQVVYSAMCTETGGVVDDCTVLRLGDNNFRFIGGDPYDGIWLRTQAEKSGLHQVWIKDSTDQMHNIAVQGPASRDLLAGVVWSPPGQPALRDLGWFRFLIGRLGGPDGLPLLVSRTGYSGELGYELWVHPDDAGALWDTVWNAGESYGLAPLGLDALELLRVESGLVAAGHEFDDQTDPFEAGIGFTVPLKTKTDDFVGRAALTERKAHPQRALVGLRLDGNEVAAHGDCVHIGRAQVGVVTSGVRSPLLGASIALCRIAVQHVEPGTRVEVGKLDGHRKRLPATVTAIPFYDPEKSRPRA</sequence>
<reference evidence="4 5" key="1">
    <citation type="submission" date="2019-11" db="EMBL/GenBank/DDBJ databases">
        <authorList>
            <person name="Holert J."/>
        </authorList>
    </citation>
    <scope>NUCLEOTIDE SEQUENCE [LARGE SCALE GENOMIC DNA]</scope>
    <source>
        <strain evidence="4">BC8_1</strain>
    </source>
</reference>
<dbReference type="PANTHER" id="PTHR43757">
    <property type="entry name" value="AMINOMETHYLTRANSFERASE"/>
    <property type="match status" value="1"/>
</dbReference>